<keyword evidence="2 6" id="KW-0479">Metal-binding</keyword>
<dbReference type="GO" id="GO:0008270">
    <property type="term" value="F:zinc ion binding"/>
    <property type="evidence" value="ECO:0007669"/>
    <property type="project" value="UniProtKB-UniRule"/>
</dbReference>
<dbReference type="PANTHER" id="PTHR31669">
    <property type="entry name" value="PROTEIN FAR1-RELATED SEQUENCE 10-RELATED"/>
    <property type="match status" value="1"/>
</dbReference>
<dbReference type="InterPro" id="IPR018289">
    <property type="entry name" value="MULE_transposase_dom"/>
</dbReference>
<evidence type="ECO:0000256" key="1">
    <source>
        <dbReference type="ARBA" id="ARBA00005889"/>
    </source>
</evidence>
<comment type="subcellular location">
    <subcellularLocation>
        <location evidence="6">Nucleus</location>
    </subcellularLocation>
</comment>
<dbReference type="SMART" id="SM00575">
    <property type="entry name" value="ZnF_PMZ"/>
    <property type="match status" value="1"/>
</dbReference>
<comment type="similarity">
    <text evidence="1 6">Belongs to the FHY3/FAR1 family.</text>
</comment>
<dbReference type="PANTHER" id="PTHR31669:SF283">
    <property type="entry name" value="PROTEIN FAR1-RELATED SEQUENCE"/>
    <property type="match status" value="1"/>
</dbReference>
<evidence type="ECO:0000256" key="2">
    <source>
        <dbReference type="ARBA" id="ARBA00022723"/>
    </source>
</evidence>
<evidence type="ECO:0000256" key="5">
    <source>
        <dbReference type="PROSITE-ProRule" id="PRU00325"/>
    </source>
</evidence>
<dbReference type="Pfam" id="PF03101">
    <property type="entry name" value="FAR1"/>
    <property type="match status" value="1"/>
</dbReference>
<reference evidence="9" key="1">
    <citation type="submission" date="2020-10" db="EMBL/GenBank/DDBJ databases">
        <authorList>
            <person name="Han B."/>
            <person name="Lu T."/>
            <person name="Zhao Q."/>
            <person name="Huang X."/>
            <person name="Zhao Y."/>
        </authorList>
    </citation>
    <scope>NUCLEOTIDE SEQUENCE</scope>
</reference>
<evidence type="ECO:0000313" key="9">
    <source>
        <dbReference type="EMBL" id="CAD6226887.1"/>
    </source>
</evidence>
<name>A0A811NNZ7_9POAL</name>
<evidence type="ECO:0000256" key="7">
    <source>
        <dbReference type="SAM" id="MobiDB-lite"/>
    </source>
</evidence>
<feature type="domain" description="SWIM-type" evidence="8">
    <location>
        <begin position="643"/>
        <end position="679"/>
    </location>
</feature>
<comment type="caution">
    <text evidence="9">The sequence shown here is derived from an EMBL/GenBank/DDBJ whole genome shotgun (WGS) entry which is preliminary data.</text>
</comment>
<keyword evidence="6" id="KW-0539">Nucleus</keyword>
<sequence>MAPPTGERKKTQLPCPCSTAYIVGSSMSDSTSPSSSHLTRETFMAPRLPCPCSSGSTTSRDVSDNPKPEGVIYDLVMAKIEPLEVVVYEGNADLQTAGGEDEFVALAGNGSTDAAQEDNADLQAVDAEGEFVNEEIRFMEPVKGMLFDSENDAITFSQRYARVKGFAITRRTSKTADEKLQYFTLACNRQGKAQCSSSSRNKSKQNPSTKTQCPAKLNFRLHGPDKFCLTSLILEHNHDLSPSETGVIVCRNKTTGVSAKRRRLESSGRSEVCANNAQGGGFENPQLGENECTGNSKEETWLKFSAEDTHVLYRYFFRMQSKNPNFFYAMDFDENSRLRNVFWADARSRAAYESFSDVVKFDTAYLTNKYEVPLASFVGVNHHGQPILLGCGLLSNQNTESFVWLFKSWLACMSNKPPKGMITNQCDEMQAAVEQVFPQTYHSWCLLSIMKKIPEKLRGLSKLEDIKFTFSNVIYESLTKGEFGKGWIEMISKFGLQGNDWLIQLCINWQKWAPAYIKDTFWAGMAVTKECESEYALFDGYVSSVTTINQFLEQYSKALRDMAEKEKDADFKSSQEVASCITHYDIEKQFQLVYTNKKFEEFQEQLKGKIYCYPKLVKQEGTSYTFNVSQDVKIREQQLTLDFCVWFNGDGCDVKCACHHFEFRGILCCHIISVLTLKKIKEVPSKYVLQRWRKDLERRHTSVACSYDGSYDENVNAPIAQRFDVLCKSFYDVAEKAATSDALFESVMNGLAQLKGKVKAQDAALNSQSVHASERQDMEI</sequence>
<keyword evidence="3 5" id="KW-0863">Zinc-finger</keyword>
<dbReference type="PROSITE" id="PS50966">
    <property type="entry name" value="ZF_SWIM"/>
    <property type="match status" value="1"/>
</dbReference>
<dbReference type="Proteomes" id="UP000604825">
    <property type="component" value="Unassembled WGS sequence"/>
</dbReference>
<evidence type="ECO:0000256" key="3">
    <source>
        <dbReference type="ARBA" id="ARBA00022771"/>
    </source>
</evidence>
<proteinExistence type="inferred from homology"/>
<accession>A0A811NNZ7</accession>
<evidence type="ECO:0000313" key="10">
    <source>
        <dbReference type="Proteomes" id="UP000604825"/>
    </source>
</evidence>
<feature type="region of interest" description="Disordered" evidence="7">
    <location>
        <begin position="47"/>
        <end position="67"/>
    </location>
</feature>
<evidence type="ECO:0000256" key="4">
    <source>
        <dbReference type="ARBA" id="ARBA00022833"/>
    </source>
</evidence>
<evidence type="ECO:0000256" key="6">
    <source>
        <dbReference type="RuleBase" id="RU367018"/>
    </source>
</evidence>
<dbReference type="InterPro" id="IPR007527">
    <property type="entry name" value="Znf_SWIM"/>
</dbReference>
<comment type="function">
    <text evidence="6">Putative transcription activator involved in regulating light control of development.</text>
</comment>
<dbReference type="InterPro" id="IPR006564">
    <property type="entry name" value="Znf_PMZ"/>
</dbReference>
<gene>
    <name evidence="9" type="ORF">NCGR_LOCUS18552</name>
</gene>
<evidence type="ECO:0000259" key="8">
    <source>
        <dbReference type="PROSITE" id="PS50966"/>
    </source>
</evidence>
<dbReference type="GO" id="GO:0005634">
    <property type="term" value="C:nucleus"/>
    <property type="evidence" value="ECO:0007669"/>
    <property type="project" value="UniProtKB-SubCell"/>
</dbReference>
<dbReference type="Pfam" id="PF10551">
    <property type="entry name" value="MULE"/>
    <property type="match status" value="1"/>
</dbReference>
<protein>
    <recommendedName>
        <fullName evidence="6">Protein FAR1-RELATED SEQUENCE</fullName>
    </recommendedName>
</protein>
<dbReference type="AlphaFoldDB" id="A0A811NNZ7"/>
<dbReference type="InterPro" id="IPR031052">
    <property type="entry name" value="FHY3/FAR1"/>
</dbReference>
<dbReference type="EMBL" id="CAJGYO010000004">
    <property type="protein sequence ID" value="CAD6226887.1"/>
    <property type="molecule type" value="Genomic_DNA"/>
</dbReference>
<dbReference type="OrthoDB" id="637956at2759"/>
<keyword evidence="4 6" id="KW-0862">Zinc</keyword>
<dbReference type="GO" id="GO:0006355">
    <property type="term" value="P:regulation of DNA-templated transcription"/>
    <property type="evidence" value="ECO:0007669"/>
    <property type="project" value="UniProtKB-UniRule"/>
</dbReference>
<organism evidence="9 10">
    <name type="scientific">Miscanthus lutarioriparius</name>
    <dbReference type="NCBI Taxonomy" id="422564"/>
    <lineage>
        <taxon>Eukaryota</taxon>
        <taxon>Viridiplantae</taxon>
        <taxon>Streptophyta</taxon>
        <taxon>Embryophyta</taxon>
        <taxon>Tracheophyta</taxon>
        <taxon>Spermatophyta</taxon>
        <taxon>Magnoliopsida</taxon>
        <taxon>Liliopsida</taxon>
        <taxon>Poales</taxon>
        <taxon>Poaceae</taxon>
        <taxon>PACMAD clade</taxon>
        <taxon>Panicoideae</taxon>
        <taxon>Andropogonodae</taxon>
        <taxon>Andropogoneae</taxon>
        <taxon>Saccharinae</taxon>
        <taxon>Miscanthus</taxon>
    </lineage>
</organism>
<keyword evidence="10" id="KW-1185">Reference proteome</keyword>
<dbReference type="InterPro" id="IPR004330">
    <property type="entry name" value="FAR1_DNA_bnd_dom"/>
</dbReference>